<dbReference type="EMBL" id="BJYT01000030">
    <property type="protein sequence ID" value="GEO11851.1"/>
    <property type="molecule type" value="Genomic_DNA"/>
</dbReference>
<name>A0A512BIR4_9BACT</name>
<accession>A0A512BIR4</accession>
<organism evidence="1 2">
    <name type="scientific">Segetibacter aerophilus</name>
    <dbReference type="NCBI Taxonomy" id="670293"/>
    <lineage>
        <taxon>Bacteria</taxon>
        <taxon>Pseudomonadati</taxon>
        <taxon>Bacteroidota</taxon>
        <taxon>Chitinophagia</taxon>
        <taxon>Chitinophagales</taxon>
        <taxon>Chitinophagaceae</taxon>
        <taxon>Segetibacter</taxon>
    </lineage>
</organism>
<sequence length="410" mass="44974">MKLTYVTLLACLGLLVVLGACKRTSDLPIEVVQPDEPVAVVPDSVFQGPLIITSGGKYTGNYKSSDSKIPAISIYTTEPVELTNCLIVGAGDLIKCVEATNLNIHHNNFYGLPPNLNDQWGRVLNDYRPHTLVFEHNFVEHTGGILLDHKDTAANAVITVTIRYNIIRNTDKRKSDLTGGEERSAIQFNTVAKVGGEISWNQFENLPNRSFLLHNINLYNSGGKSGEPYLIHDNYIKGAYPFPLDANYYVGSGITADGDASSNTMETMSQFVNAYNNQVISTCNAGMNIAGGHDIHFYNNTIISSGKYSNGARSDRFWGGCCMWNAAQVPAAFFINNSIKDNTIGYVSTDRVFPQPVRQDFVVVPGNILSVRPNDNIALPNPITLEVENAELPKWKAKLTANNIVLGNVR</sequence>
<gene>
    <name evidence="1" type="ORF">SAE01_43470</name>
</gene>
<keyword evidence="2" id="KW-1185">Reference proteome</keyword>
<evidence type="ECO:0000313" key="1">
    <source>
        <dbReference type="EMBL" id="GEO11851.1"/>
    </source>
</evidence>
<evidence type="ECO:0008006" key="3">
    <source>
        <dbReference type="Google" id="ProtNLM"/>
    </source>
</evidence>
<protein>
    <recommendedName>
        <fullName evidence="3">Right handed beta helix domain-containing protein</fullName>
    </recommendedName>
</protein>
<dbReference type="PROSITE" id="PS51257">
    <property type="entry name" value="PROKAR_LIPOPROTEIN"/>
    <property type="match status" value="1"/>
</dbReference>
<dbReference type="AlphaFoldDB" id="A0A512BIR4"/>
<dbReference type="OrthoDB" id="6475864at2"/>
<dbReference type="RefSeq" id="WP_147205984.1">
    <property type="nucleotide sequence ID" value="NZ_BJYT01000030.1"/>
</dbReference>
<dbReference type="InterPro" id="IPR011050">
    <property type="entry name" value="Pectin_lyase_fold/virulence"/>
</dbReference>
<reference evidence="1 2" key="1">
    <citation type="submission" date="2019-07" db="EMBL/GenBank/DDBJ databases">
        <title>Whole genome shotgun sequence of Segetibacter aerophilus NBRC 106135.</title>
        <authorList>
            <person name="Hosoyama A."/>
            <person name="Uohara A."/>
            <person name="Ohji S."/>
            <person name="Ichikawa N."/>
        </authorList>
    </citation>
    <scope>NUCLEOTIDE SEQUENCE [LARGE SCALE GENOMIC DNA]</scope>
    <source>
        <strain evidence="1 2">NBRC 106135</strain>
    </source>
</reference>
<dbReference type="SUPFAM" id="SSF51126">
    <property type="entry name" value="Pectin lyase-like"/>
    <property type="match status" value="1"/>
</dbReference>
<dbReference type="Proteomes" id="UP000321513">
    <property type="component" value="Unassembled WGS sequence"/>
</dbReference>
<evidence type="ECO:0000313" key="2">
    <source>
        <dbReference type="Proteomes" id="UP000321513"/>
    </source>
</evidence>
<proteinExistence type="predicted"/>
<comment type="caution">
    <text evidence="1">The sequence shown here is derived from an EMBL/GenBank/DDBJ whole genome shotgun (WGS) entry which is preliminary data.</text>
</comment>